<reference evidence="5 6" key="1">
    <citation type="submission" date="2019-03" db="EMBL/GenBank/DDBJ databases">
        <title>Metabolic potential of uncultured bacteria and archaea associated with petroleum seepage in deep-sea sediments.</title>
        <authorList>
            <person name="Dong X."/>
            <person name="Hubert C."/>
        </authorList>
    </citation>
    <scope>NUCLEOTIDE SEQUENCE [LARGE SCALE GENOMIC DNA]</scope>
    <source>
        <strain evidence="5">E29_bin36</strain>
    </source>
</reference>
<dbReference type="CDD" id="cd01949">
    <property type="entry name" value="GGDEF"/>
    <property type="match status" value="1"/>
</dbReference>
<dbReference type="SUPFAM" id="SSF55781">
    <property type="entry name" value="GAF domain-like"/>
    <property type="match status" value="1"/>
</dbReference>
<organism evidence="5 6">
    <name type="scientific">candidate division TA06 bacterium</name>
    <dbReference type="NCBI Taxonomy" id="2250710"/>
    <lineage>
        <taxon>Bacteria</taxon>
        <taxon>Bacteria division TA06</taxon>
    </lineage>
</organism>
<dbReference type="InterPro" id="IPR000160">
    <property type="entry name" value="GGDEF_dom"/>
</dbReference>
<evidence type="ECO:0000313" key="5">
    <source>
        <dbReference type="EMBL" id="TET79013.1"/>
    </source>
</evidence>
<dbReference type="SMART" id="SM00091">
    <property type="entry name" value="PAS"/>
    <property type="match status" value="1"/>
</dbReference>
<dbReference type="Pfam" id="PF13185">
    <property type="entry name" value="GAF_2"/>
    <property type="match status" value="1"/>
</dbReference>
<dbReference type="InterPro" id="IPR043128">
    <property type="entry name" value="Rev_trsase/Diguanyl_cyclase"/>
</dbReference>
<dbReference type="Gene3D" id="3.30.70.270">
    <property type="match status" value="1"/>
</dbReference>
<evidence type="ECO:0000259" key="2">
    <source>
        <dbReference type="PROSITE" id="PS50112"/>
    </source>
</evidence>
<dbReference type="Gene3D" id="3.30.450.40">
    <property type="match status" value="1"/>
</dbReference>
<evidence type="ECO:0000259" key="3">
    <source>
        <dbReference type="PROSITE" id="PS50113"/>
    </source>
</evidence>
<dbReference type="InterPro" id="IPR029016">
    <property type="entry name" value="GAF-like_dom_sf"/>
</dbReference>
<dbReference type="SUPFAM" id="SSF55785">
    <property type="entry name" value="PYP-like sensor domain (PAS domain)"/>
    <property type="match status" value="1"/>
</dbReference>
<dbReference type="PROSITE" id="PS50113">
    <property type="entry name" value="PAC"/>
    <property type="match status" value="1"/>
</dbReference>
<dbReference type="InterPro" id="IPR052163">
    <property type="entry name" value="DGC-Regulatory_Protein"/>
</dbReference>
<dbReference type="PROSITE" id="PS50112">
    <property type="entry name" value="PAS"/>
    <property type="match status" value="1"/>
</dbReference>
<feature type="domain" description="PAC" evidence="3">
    <location>
        <begin position="115"/>
        <end position="165"/>
    </location>
</feature>
<protein>
    <submittedName>
        <fullName evidence="5">Diguanylate cyclase</fullName>
    </submittedName>
</protein>
<dbReference type="CDD" id="cd00130">
    <property type="entry name" value="PAS"/>
    <property type="match status" value="1"/>
</dbReference>
<dbReference type="Pfam" id="PF00990">
    <property type="entry name" value="GGDEF"/>
    <property type="match status" value="1"/>
</dbReference>
<dbReference type="Gene3D" id="3.30.450.20">
    <property type="entry name" value="PAS domain"/>
    <property type="match status" value="1"/>
</dbReference>
<comment type="caution">
    <text evidence="5">The sequence shown here is derived from an EMBL/GenBank/DDBJ whole genome shotgun (WGS) entry which is preliminary data.</text>
</comment>
<gene>
    <name evidence="5" type="ORF">E3J38_07825</name>
</gene>
<dbReference type="PROSITE" id="PS50887">
    <property type="entry name" value="GGDEF"/>
    <property type="match status" value="1"/>
</dbReference>
<dbReference type="InterPro" id="IPR000014">
    <property type="entry name" value="PAS"/>
</dbReference>
<feature type="domain" description="PAS" evidence="2">
    <location>
        <begin position="42"/>
        <end position="111"/>
    </location>
</feature>
<feature type="domain" description="GGDEF" evidence="4">
    <location>
        <begin position="355"/>
        <end position="486"/>
    </location>
</feature>
<accession>A0A523XIA1</accession>
<sequence>MKDIDKTREQLISDLEELRQRISEAEASEPERKQMEEALRESEAKYSALVENSTDGIVIVQDGVLKFVNAISLQLVGYSPEELVGIDFLKIVAPQNREMVGKRYADRTAGKQVPSIYEIGLTKKDGATLSVEVNATLIDYEGRPADLVFMRDITGRKQVEERLRESRRKIEKLHEAARRLGTCQSEDEAYQFSVLAAWEMRSFSVCTVDAVERNMLIFNATSSQLAPEARRESELGSAALAAKTYRTGKTYVFGGLDGMPDAWQTYPGLRSGIGVPVGDIGVFQVVSTKPDAFTEEDARLLELLAGHTAQAVKRVRLENELKEQAVHDPLTRVYNRYRLNETLEQEIKRCKRYGHSIAFLMIDINRFKEINDRFGHQMGDRVLQAVASLLLESIRSTDIVVRYGGDEFLIVLPETDGKADVLKQRIMEKMACRNEINELLDFPVTLSIGDAYWSPGSTESVEEVLGKADRRMYEDKRRQTREDRRR</sequence>
<dbReference type="Proteomes" id="UP000315534">
    <property type="component" value="Unassembled WGS sequence"/>
</dbReference>
<name>A0A523XIA1_UNCT6</name>
<dbReference type="InterPro" id="IPR029787">
    <property type="entry name" value="Nucleotide_cyclase"/>
</dbReference>
<dbReference type="NCBIfam" id="TIGR00229">
    <property type="entry name" value="sensory_box"/>
    <property type="match status" value="1"/>
</dbReference>
<dbReference type="Pfam" id="PF13426">
    <property type="entry name" value="PAS_9"/>
    <property type="match status" value="1"/>
</dbReference>
<dbReference type="AlphaFoldDB" id="A0A523XIA1"/>
<feature type="coiled-coil region" evidence="1">
    <location>
        <begin position="1"/>
        <end position="52"/>
    </location>
</feature>
<dbReference type="SMART" id="SM00267">
    <property type="entry name" value="GGDEF"/>
    <property type="match status" value="1"/>
</dbReference>
<keyword evidence="1" id="KW-0175">Coiled coil</keyword>
<dbReference type="FunFam" id="3.30.70.270:FF:000001">
    <property type="entry name" value="Diguanylate cyclase domain protein"/>
    <property type="match status" value="1"/>
</dbReference>
<dbReference type="NCBIfam" id="TIGR00254">
    <property type="entry name" value="GGDEF"/>
    <property type="match status" value="1"/>
</dbReference>
<dbReference type="SUPFAM" id="SSF55073">
    <property type="entry name" value="Nucleotide cyclase"/>
    <property type="match status" value="1"/>
</dbReference>
<dbReference type="InterPro" id="IPR000700">
    <property type="entry name" value="PAS-assoc_C"/>
</dbReference>
<evidence type="ECO:0000256" key="1">
    <source>
        <dbReference type="SAM" id="Coils"/>
    </source>
</evidence>
<dbReference type="PANTHER" id="PTHR46663">
    <property type="entry name" value="DIGUANYLATE CYCLASE DGCT-RELATED"/>
    <property type="match status" value="1"/>
</dbReference>
<proteinExistence type="predicted"/>
<dbReference type="EMBL" id="SOIP01000449">
    <property type="protein sequence ID" value="TET79013.1"/>
    <property type="molecule type" value="Genomic_DNA"/>
</dbReference>
<dbReference type="PANTHER" id="PTHR46663:SF2">
    <property type="entry name" value="GGDEF DOMAIN-CONTAINING PROTEIN"/>
    <property type="match status" value="1"/>
</dbReference>
<dbReference type="InterPro" id="IPR035965">
    <property type="entry name" value="PAS-like_dom_sf"/>
</dbReference>
<evidence type="ECO:0000313" key="6">
    <source>
        <dbReference type="Proteomes" id="UP000315534"/>
    </source>
</evidence>
<evidence type="ECO:0000259" key="4">
    <source>
        <dbReference type="PROSITE" id="PS50887"/>
    </source>
</evidence>
<dbReference type="InterPro" id="IPR003018">
    <property type="entry name" value="GAF"/>
</dbReference>